<evidence type="ECO:0000256" key="1">
    <source>
        <dbReference type="ARBA" id="ARBA00010062"/>
    </source>
</evidence>
<dbReference type="PANTHER" id="PTHR30483:SF6">
    <property type="entry name" value="PERIPLASMIC BINDING PROTEIN OF ABC TRANSPORTER FOR NATURAL AMINO ACIDS"/>
    <property type="match status" value="1"/>
</dbReference>
<name>A0A1N7EAZ0_9RHOB</name>
<dbReference type="PANTHER" id="PTHR30483">
    <property type="entry name" value="LEUCINE-SPECIFIC-BINDING PROTEIN"/>
    <property type="match status" value="1"/>
</dbReference>
<evidence type="ECO:0000256" key="2">
    <source>
        <dbReference type="ARBA" id="ARBA00022729"/>
    </source>
</evidence>
<evidence type="ECO:0000313" key="5">
    <source>
        <dbReference type="EMBL" id="SIR85224.1"/>
    </source>
</evidence>
<proteinExistence type="inferred from homology"/>
<keyword evidence="6" id="KW-1185">Reference proteome</keyword>
<dbReference type="EMBL" id="FTNV01000001">
    <property type="protein sequence ID" value="SIR85224.1"/>
    <property type="molecule type" value="Genomic_DNA"/>
</dbReference>
<dbReference type="RefSeq" id="WP_076530034.1">
    <property type="nucleotide sequence ID" value="NZ_FOAC01000001.1"/>
</dbReference>
<accession>A0A1N7EAZ0</accession>
<keyword evidence="3" id="KW-0029">Amino-acid transport</keyword>
<comment type="similarity">
    <text evidence="1">Belongs to the leucine-binding protein family.</text>
</comment>
<dbReference type="SUPFAM" id="SSF53822">
    <property type="entry name" value="Periplasmic binding protein-like I"/>
    <property type="match status" value="1"/>
</dbReference>
<dbReference type="STRING" id="573024.SAMN05216208_2041"/>
<dbReference type="Proteomes" id="UP000186019">
    <property type="component" value="Unassembled WGS sequence"/>
</dbReference>
<keyword evidence="3" id="KW-0813">Transport</keyword>
<organism evidence="5 6">
    <name type="scientific">Roseovarius nanhaiticus</name>
    <dbReference type="NCBI Taxonomy" id="573024"/>
    <lineage>
        <taxon>Bacteria</taxon>
        <taxon>Pseudomonadati</taxon>
        <taxon>Pseudomonadota</taxon>
        <taxon>Alphaproteobacteria</taxon>
        <taxon>Rhodobacterales</taxon>
        <taxon>Roseobacteraceae</taxon>
        <taxon>Roseovarius</taxon>
    </lineage>
</organism>
<dbReference type="PROSITE" id="PS51318">
    <property type="entry name" value="TAT"/>
    <property type="match status" value="1"/>
</dbReference>
<dbReference type="Pfam" id="PF13458">
    <property type="entry name" value="Peripla_BP_6"/>
    <property type="match status" value="1"/>
</dbReference>
<dbReference type="InterPro" id="IPR028081">
    <property type="entry name" value="Leu-bd"/>
</dbReference>
<gene>
    <name evidence="5" type="ORF">SAMN05421666_0093</name>
</gene>
<dbReference type="AlphaFoldDB" id="A0A1N7EAZ0"/>
<evidence type="ECO:0000256" key="3">
    <source>
        <dbReference type="ARBA" id="ARBA00022970"/>
    </source>
</evidence>
<evidence type="ECO:0000259" key="4">
    <source>
        <dbReference type="Pfam" id="PF13458"/>
    </source>
</evidence>
<reference evidence="5 6" key="1">
    <citation type="submission" date="2017-01" db="EMBL/GenBank/DDBJ databases">
        <authorList>
            <person name="Mah S.A."/>
            <person name="Swanson W.J."/>
            <person name="Moy G.W."/>
            <person name="Vacquier V.D."/>
        </authorList>
    </citation>
    <scope>NUCLEOTIDE SEQUENCE [LARGE SCALE GENOMIC DNA]</scope>
    <source>
        <strain evidence="5 6">DSM 29590</strain>
    </source>
</reference>
<keyword evidence="2" id="KW-0732">Signal</keyword>
<sequence length="425" mass="46799">MTETGRNLTRRKALTTLAGGAAALPLWARYTHAQTAEPIKIGFQIHRTGVGAAYGRWYERTGNAAAKYINENGGINGRMVKLVPEDDGTNPKRGAELLEKFANQHKCDIAYGPLFSHVVIGSAPRATELKLPYFVVSEGHHVASGMLNRYTLQPGITDVKSQVLAIAPFVADNLGKKVTMIYPDYAYGHDHRDFFTQAIEAQGGEVLEKIAIPPTETSFTRYFPKIPRETEVVYHVMVGPSVLTFVKEMGEFFGGAGPELFGFVDSLETIDINSPGLEFLNGSHFWEGMTRYAQPDETEAQAFYRNAVGVDENGASLADPRDVSAYGHMYGCWTTLSVIKAGMEAAGYRGPQDRTALIEAVEAMTDLPHGRDYPQGPMQFNGRTHQVFGEQHVSRVEGGRLVRVHTAGIEAGMYPDEVDYTQRPF</sequence>
<dbReference type="InterPro" id="IPR028082">
    <property type="entry name" value="Peripla_BP_I"/>
</dbReference>
<dbReference type="GO" id="GO:0006865">
    <property type="term" value="P:amino acid transport"/>
    <property type="evidence" value="ECO:0007669"/>
    <property type="project" value="UniProtKB-KW"/>
</dbReference>
<evidence type="ECO:0000313" key="6">
    <source>
        <dbReference type="Proteomes" id="UP000186019"/>
    </source>
</evidence>
<dbReference type="InterPro" id="IPR051010">
    <property type="entry name" value="BCAA_transport"/>
</dbReference>
<dbReference type="InterPro" id="IPR006311">
    <property type="entry name" value="TAT_signal"/>
</dbReference>
<feature type="domain" description="Leucine-binding protein" evidence="4">
    <location>
        <begin position="38"/>
        <end position="397"/>
    </location>
</feature>
<dbReference type="Gene3D" id="3.40.50.2300">
    <property type="match status" value="2"/>
</dbReference>
<dbReference type="OrthoDB" id="9794229at2"/>
<protein>
    <submittedName>
        <fullName evidence="5">Amino acid/amide ABC transporter substrate-binding protein, HAAT family</fullName>
    </submittedName>
</protein>